<dbReference type="EMBL" id="CP012661">
    <property type="protein sequence ID" value="AMY69430.1"/>
    <property type="molecule type" value="Genomic_DNA"/>
</dbReference>
<dbReference type="RefSeq" id="WP_066813139.1">
    <property type="nucleotide sequence ID" value="NZ_CP012661.1"/>
</dbReference>
<dbReference type="OrthoDB" id="9824952at2"/>
<keyword evidence="3" id="KW-1185">Reference proteome</keyword>
<protein>
    <submittedName>
        <fullName evidence="2">Uncharacterized protein</fullName>
    </submittedName>
</protein>
<evidence type="ECO:0000313" key="2">
    <source>
        <dbReference type="EMBL" id="AMY69430.1"/>
    </source>
</evidence>
<evidence type="ECO:0000256" key="1">
    <source>
        <dbReference type="SAM" id="SignalP"/>
    </source>
</evidence>
<accession>A0A159Z4Z6</accession>
<feature type="signal peptide" evidence="1">
    <location>
        <begin position="1"/>
        <end position="24"/>
    </location>
</feature>
<name>A0A159Z4Z6_9RHOB</name>
<evidence type="ECO:0000313" key="3">
    <source>
        <dbReference type="Proteomes" id="UP000076128"/>
    </source>
</evidence>
<proteinExistence type="predicted"/>
<gene>
    <name evidence="2" type="ORF">AKL17_2184</name>
</gene>
<keyword evidence="1" id="KW-0732">Signal</keyword>
<dbReference type="KEGG" id="daa:AKL17_2184"/>
<reference evidence="2 3" key="1">
    <citation type="submission" date="2015-09" db="EMBL/GenBank/DDBJ databases">
        <title>Complete genome sequence of Defluviimonas alba cai42t isolated from an oilfield in Xinjiang.</title>
        <authorList>
            <person name="Geng S."/>
            <person name="Pan X."/>
            <person name="Wu X."/>
        </authorList>
    </citation>
    <scope>NUCLEOTIDE SEQUENCE [LARGE SCALE GENOMIC DNA]</scope>
    <source>
        <strain evidence="3">cai42</strain>
    </source>
</reference>
<organism evidence="2 3">
    <name type="scientific">Frigidibacter mobilis</name>
    <dbReference type="NCBI Taxonomy" id="1335048"/>
    <lineage>
        <taxon>Bacteria</taxon>
        <taxon>Pseudomonadati</taxon>
        <taxon>Pseudomonadota</taxon>
        <taxon>Alphaproteobacteria</taxon>
        <taxon>Rhodobacterales</taxon>
        <taxon>Paracoccaceae</taxon>
        <taxon>Frigidibacter</taxon>
    </lineage>
</organism>
<sequence length="250" mass="27626">MPRLRAVPVILALLLAGIAQPAAAQTVLPPYDPGAVPYEPRLVQLPACGFSMGLDPVWSVTEGKPGKTDEFTLAYNQIASSRWDHHPLNRPTVQPFATLSVICETEVNSVRNVDAYLDHWANGIAAGSPGKKLLSTPVIDTVTLSDGPWRRIILRSADRQKNSYTEIYLLTVRANRTRWMMMEITEDSGRGELVPAGSDYSIRLRGHGQTQTRLLGPARRLNGRDGLHLQQARSARDNVDLAMRIAQTIR</sequence>
<dbReference type="AlphaFoldDB" id="A0A159Z4Z6"/>
<dbReference type="Proteomes" id="UP000076128">
    <property type="component" value="Chromosome"/>
</dbReference>
<feature type="chain" id="PRO_5007812033" evidence="1">
    <location>
        <begin position="25"/>
        <end position="250"/>
    </location>
</feature>
<dbReference type="STRING" id="1335048.AKL17_2184"/>